<feature type="region of interest" description="Disordered" evidence="1">
    <location>
        <begin position="247"/>
        <end position="272"/>
    </location>
</feature>
<feature type="region of interest" description="Disordered" evidence="1">
    <location>
        <begin position="669"/>
        <end position="729"/>
    </location>
</feature>
<feature type="compositionally biased region" description="Polar residues" evidence="1">
    <location>
        <begin position="331"/>
        <end position="345"/>
    </location>
</feature>
<protein>
    <submittedName>
        <fullName evidence="2">Uncharacterized protein</fullName>
    </submittedName>
</protein>
<dbReference type="EMBL" id="CAJFCW020000001">
    <property type="protein sequence ID" value="CAG9086642.1"/>
    <property type="molecule type" value="Genomic_DNA"/>
</dbReference>
<feature type="compositionally biased region" description="Basic and acidic residues" evidence="1">
    <location>
        <begin position="770"/>
        <end position="789"/>
    </location>
</feature>
<gene>
    <name evidence="2" type="ORF">BOKJ2_LOCUS2376</name>
</gene>
<feature type="region of interest" description="Disordered" evidence="1">
    <location>
        <begin position="919"/>
        <end position="952"/>
    </location>
</feature>
<dbReference type="EMBL" id="CAJFDH010000001">
    <property type="protein sequence ID" value="CAD5207795.1"/>
    <property type="molecule type" value="Genomic_DNA"/>
</dbReference>
<evidence type="ECO:0000256" key="1">
    <source>
        <dbReference type="SAM" id="MobiDB-lite"/>
    </source>
</evidence>
<feature type="compositionally biased region" description="Basic and acidic residues" evidence="1">
    <location>
        <begin position="919"/>
        <end position="929"/>
    </location>
</feature>
<feature type="region of interest" description="Disordered" evidence="1">
    <location>
        <begin position="770"/>
        <end position="895"/>
    </location>
</feature>
<evidence type="ECO:0000313" key="3">
    <source>
        <dbReference type="Proteomes" id="UP000614601"/>
    </source>
</evidence>
<feature type="compositionally biased region" description="Polar residues" evidence="1">
    <location>
        <begin position="35"/>
        <end position="44"/>
    </location>
</feature>
<feature type="region of interest" description="Disordered" evidence="1">
    <location>
        <begin position="1"/>
        <end position="48"/>
    </location>
</feature>
<feature type="compositionally biased region" description="Polar residues" evidence="1">
    <location>
        <begin position="669"/>
        <end position="709"/>
    </location>
</feature>
<sequence>MQQQANRLRQTDENEPKTDNKWKRRSMDSDLAQGFQAQAAQHSNKPAERYAAHIPINVPSGRQSATSMESVQSVALDKASHKLDQMIDQARYKHQQHRTKFKEAIDYLDQIFEDLKKETVEPQNRPEKQKPDKFPVKITKTMTKGTTSPQRPQLVKSVSQDAGGNARIHPQKQLQPARFQQPISQAQKPVQHAVNAQFKGQREKPQKVESGDVEVTETIVLPSKNTSERLDYTRKWLQDDIKTWVDKPGNVNNQLRRVGSSGESDEEHSLGSCSAEVAFINAAKREKREKQPAKEKKTKTHPKPPPNMGAPIKPRPYRPNEQGAPGFVITDDQNPYNNIRPSTSDSVDRAASEFSHGSQNSHELKNCEKVLFSAEKVTFNSLQRSNSGAFVQFQRGSIQSLPDAMYGPTRTPLPYPPSNTSGYGSTSSQQYLHPPDPVHQMNALVAELELSNDPNFEKRRSFPIMPNDPQKSSPRQRPIANTTVKVQDPQSVPRLSVPQQHNYSGSMDRGMRRYEEKMAVQRPVDKSNVLAQKMGQKVVPNSEVVPKMVPNQKMVPKMAPKQKLEDAASLLDSVIGELHPLDAPKRPKATEHYAQNTVSQTTVPTWQQQMMAKKQQRIAQTGPGISGAPVMGQAYLQDPSVHQQVQYGTQHSTSIQHGTQVGVGLQHGTQVGTGLQHGTQVGTGLQHGTQHSTALQHGTQHAPSYTQQSNQYLQQPQHNPPHNSPRNQPVGVVHVHQHQHGQQAQLPNHFQIINDEKLNPSKVEAIHNIFDRKPIQRQGSREKVQRQRSSDQLQHQVQHRDLSQSGRDLDIVLHPPEPVYSEINEFRKDRSGSLKNPSRVQFDSRPSLPSTQPPNHRTYLSPTQKPVQRQGSLRTPHQYDKPQAQYEKPQAQYDRASLNSQNVDEEENFYDNIRTHCSDAHRQEDEHSVTSRRTIGAPYQTSRSPQPPMPKNAGRIGQLIRKLGGVPERPIVHQNSLHDNHGASVLSLNRVGQDGAQRPGMLMKSNSLSHEPWRIHAIEKDDSSMDQKTSGIGNRLKQTLFGSRKWHNN</sequence>
<feature type="compositionally biased region" description="Polar residues" evidence="1">
    <location>
        <begin position="469"/>
        <end position="490"/>
    </location>
</feature>
<dbReference type="OrthoDB" id="5856121at2759"/>
<reference evidence="2" key="1">
    <citation type="submission" date="2020-09" db="EMBL/GenBank/DDBJ databases">
        <authorList>
            <person name="Kikuchi T."/>
        </authorList>
    </citation>
    <scope>NUCLEOTIDE SEQUENCE</scope>
    <source>
        <strain evidence="2">SH1</strain>
    </source>
</reference>
<organism evidence="2 3">
    <name type="scientific">Bursaphelenchus okinawaensis</name>
    <dbReference type="NCBI Taxonomy" id="465554"/>
    <lineage>
        <taxon>Eukaryota</taxon>
        <taxon>Metazoa</taxon>
        <taxon>Ecdysozoa</taxon>
        <taxon>Nematoda</taxon>
        <taxon>Chromadorea</taxon>
        <taxon>Rhabditida</taxon>
        <taxon>Tylenchina</taxon>
        <taxon>Tylenchomorpha</taxon>
        <taxon>Aphelenchoidea</taxon>
        <taxon>Aphelenchoididae</taxon>
        <taxon>Bursaphelenchus</taxon>
    </lineage>
</organism>
<feature type="compositionally biased region" description="Basic and acidic residues" evidence="1">
    <location>
        <begin position="798"/>
        <end position="811"/>
    </location>
</feature>
<evidence type="ECO:0000313" key="2">
    <source>
        <dbReference type="EMBL" id="CAD5207795.1"/>
    </source>
</evidence>
<comment type="caution">
    <text evidence="2">The sequence shown here is derived from an EMBL/GenBank/DDBJ whole genome shotgun (WGS) entry which is preliminary data.</text>
</comment>
<feature type="compositionally biased region" description="Basic and acidic residues" evidence="1">
    <location>
        <begin position="284"/>
        <end position="295"/>
    </location>
</feature>
<feature type="compositionally biased region" description="Basic and acidic residues" evidence="1">
    <location>
        <begin position="9"/>
        <end position="28"/>
    </location>
</feature>
<dbReference type="Proteomes" id="UP000614601">
    <property type="component" value="Unassembled WGS sequence"/>
</dbReference>
<accession>A0A811JW96</accession>
<feature type="region of interest" description="Disordered" evidence="1">
    <location>
        <begin position="284"/>
        <end position="346"/>
    </location>
</feature>
<name>A0A811JW96_9BILA</name>
<feature type="compositionally biased region" description="Polar residues" evidence="1">
    <location>
        <begin position="847"/>
        <end position="875"/>
    </location>
</feature>
<keyword evidence="3" id="KW-1185">Reference proteome</keyword>
<dbReference type="Proteomes" id="UP000783686">
    <property type="component" value="Unassembled WGS sequence"/>
</dbReference>
<dbReference type="AlphaFoldDB" id="A0A811JW96"/>
<proteinExistence type="predicted"/>
<feature type="region of interest" description="Disordered" evidence="1">
    <location>
        <begin position="462"/>
        <end position="507"/>
    </location>
</feature>